<accession>A0A1L3MTX3</accession>
<evidence type="ECO:0000313" key="3">
    <source>
        <dbReference type="EMBL" id="APH05798.1"/>
    </source>
</evidence>
<dbReference type="RefSeq" id="WP_072580591.1">
    <property type="nucleotide sequence ID" value="NZ_CP016020.1"/>
</dbReference>
<dbReference type="InterPro" id="IPR051448">
    <property type="entry name" value="CdaR-like_regulators"/>
</dbReference>
<evidence type="ECO:0000259" key="2">
    <source>
        <dbReference type="Pfam" id="PF13556"/>
    </source>
</evidence>
<evidence type="ECO:0000313" key="4">
    <source>
        <dbReference type="Proteomes" id="UP000181936"/>
    </source>
</evidence>
<name>A0A1L3MTX3_9BACI</name>
<feature type="domain" description="Putative sugar diacid recognition" evidence="1">
    <location>
        <begin position="2"/>
        <end position="135"/>
    </location>
</feature>
<organism evidence="3 4">
    <name type="scientific">Bacillus weihaiensis</name>
    <dbReference type="NCBI Taxonomy" id="1547283"/>
    <lineage>
        <taxon>Bacteria</taxon>
        <taxon>Bacillati</taxon>
        <taxon>Bacillota</taxon>
        <taxon>Bacilli</taxon>
        <taxon>Bacillales</taxon>
        <taxon>Bacillaceae</taxon>
        <taxon>Bacillus</taxon>
    </lineage>
</organism>
<dbReference type="Pfam" id="PF05651">
    <property type="entry name" value="Diacid_rec"/>
    <property type="match status" value="1"/>
</dbReference>
<dbReference type="Gene3D" id="1.10.10.2840">
    <property type="entry name" value="PucR C-terminal helix-turn-helix domain"/>
    <property type="match status" value="1"/>
</dbReference>
<gene>
    <name evidence="3" type="ORF">A9C19_14240</name>
</gene>
<dbReference type="InterPro" id="IPR025736">
    <property type="entry name" value="PucR_C-HTH_dom"/>
</dbReference>
<protein>
    <recommendedName>
        <fullName evidence="5">Transcriptional regulator</fullName>
    </recommendedName>
</protein>
<feature type="domain" description="PucR C-terminal helix-turn-helix" evidence="2">
    <location>
        <begin position="301"/>
        <end position="355"/>
    </location>
</feature>
<dbReference type="Proteomes" id="UP000181936">
    <property type="component" value="Chromosome"/>
</dbReference>
<dbReference type="STRING" id="1547283.A9C19_14240"/>
<evidence type="ECO:0000259" key="1">
    <source>
        <dbReference type="Pfam" id="PF05651"/>
    </source>
</evidence>
<keyword evidence="4" id="KW-1185">Reference proteome</keyword>
<dbReference type="AlphaFoldDB" id="A0A1L3MTX3"/>
<dbReference type="InterPro" id="IPR008599">
    <property type="entry name" value="Diacid_rec"/>
</dbReference>
<sequence length="359" mass="41146">MLTKEIAQTIVNETSNKLNRNINIMNDTGIIIASTDPKRISDIHEGAQEVVKTRQPLTISADNKHGWRGSHQGINLPIEFQEEIVGVIGITGNPEEVKDFAGIVKMITELMIKQKFIANQLEWQQRTKEMIIEELLKEAPSYKNVDRGLHLLETTLNGPFTIHVVQLFDRSISNQTILQLTERMIGDGHGFSCFININRLFFVFSGISEAEVDKKRMLIYKELKKKKLAFKLAFSTPFTLLEDFKHSYTSCELALKISSADEDFISFADIEAEALIHLIDPAWTQKFSDRVMNKSVKKYSHTLGTFFNKNLNIQHTADELFIHRNTLIYRLTKIHEETGYDPKNFKDALTLQLALWCSK</sequence>
<dbReference type="PANTHER" id="PTHR33744:SF15">
    <property type="entry name" value="CARBOHYDRATE DIACID REGULATOR"/>
    <property type="match status" value="1"/>
</dbReference>
<dbReference type="KEGG" id="bwh:A9C19_14240"/>
<dbReference type="OrthoDB" id="9792148at2"/>
<reference evidence="3 4" key="1">
    <citation type="journal article" date="2016" name="Sci. Rep.">
        <title>Complete genome sequence and transcriptomic analysis of a novel marine strain Bacillus weihaiensis reveals the mechanism of brown algae degradation.</title>
        <authorList>
            <person name="Zhu Y."/>
            <person name="Chen P."/>
            <person name="Bao Y."/>
            <person name="Men Y."/>
            <person name="Zeng Y."/>
            <person name="Yang J."/>
            <person name="Sun J."/>
            <person name="Sun Y."/>
        </authorList>
    </citation>
    <scope>NUCLEOTIDE SEQUENCE [LARGE SCALE GENOMIC DNA]</scope>
    <source>
        <strain evidence="3 4">Alg07</strain>
    </source>
</reference>
<proteinExistence type="predicted"/>
<evidence type="ECO:0008006" key="5">
    <source>
        <dbReference type="Google" id="ProtNLM"/>
    </source>
</evidence>
<dbReference type="EMBL" id="CP016020">
    <property type="protein sequence ID" value="APH05798.1"/>
    <property type="molecule type" value="Genomic_DNA"/>
</dbReference>
<dbReference type="PANTHER" id="PTHR33744">
    <property type="entry name" value="CARBOHYDRATE DIACID REGULATOR"/>
    <property type="match status" value="1"/>
</dbReference>
<dbReference type="Pfam" id="PF13556">
    <property type="entry name" value="HTH_30"/>
    <property type="match status" value="1"/>
</dbReference>
<dbReference type="InterPro" id="IPR042070">
    <property type="entry name" value="PucR_C-HTH_sf"/>
</dbReference>